<keyword evidence="2" id="KW-1185">Reference proteome</keyword>
<dbReference type="Proteomes" id="UP001523528">
    <property type="component" value="Unassembled WGS sequence"/>
</dbReference>
<evidence type="ECO:0000313" key="1">
    <source>
        <dbReference type="EMBL" id="MCP1258521.1"/>
    </source>
</evidence>
<gene>
    <name evidence="1" type="ORF">NKW50_07945</name>
</gene>
<dbReference type="EMBL" id="JAMYZZ010000011">
    <property type="protein sequence ID" value="MCP1258521.1"/>
    <property type="molecule type" value="Genomic_DNA"/>
</dbReference>
<comment type="caution">
    <text evidence="1">The sequence shown here is derived from an EMBL/GenBank/DDBJ whole genome shotgun (WGS) entry which is preliminary data.</text>
</comment>
<dbReference type="RefSeq" id="WP_253543867.1">
    <property type="nucleotide sequence ID" value="NZ_JAMYZY010000023.1"/>
</dbReference>
<organism evidence="1 2">
    <name type="scientific">Acetobacter lambici</name>
    <dbReference type="NCBI Taxonomy" id="1332824"/>
    <lineage>
        <taxon>Bacteria</taxon>
        <taxon>Pseudomonadati</taxon>
        <taxon>Pseudomonadota</taxon>
        <taxon>Alphaproteobacteria</taxon>
        <taxon>Acetobacterales</taxon>
        <taxon>Acetobacteraceae</taxon>
        <taxon>Acetobacter</taxon>
    </lineage>
</organism>
<sequence>MSEAKFTPGPWRVRFGNIGHVTAENGALVSKCQRLTSLCNLQANARLIAAAPDLYGALERVVNVSAEIAPEAQDANVFADARAALAKAQGETP</sequence>
<protein>
    <submittedName>
        <fullName evidence="1">Uncharacterized protein</fullName>
    </submittedName>
</protein>
<evidence type="ECO:0000313" key="2">
    <source>
        <dbReference type="Proteomes" id="UP001523528"/>
    </source>
</evidence>
<name>A0ABT1EZZ5_9PROT</name>
<reference evidence="1 2" key="1">
    <citation type="submission" date="2022-06" db="EMBL/GenBank/DDBJ databases">
        <title>Acetobacer genomes from food samples.</title>
        <authorList>
            <person name="Sombolestani A."/>
        </authorList>
    </citation>
    <scope>NUCLEOTIDE SEQUENCE [LARGE SCALE GENOMIC DNA]</scope>
    <source>
        <strain evidence="1 2">R-83285</strain>
    </source>
</reference>
<proteinExistence type="predicted"/>
<accession>A0ABT1EZZ5</accession>